<dbReference type="InterPro" id="IPR028055">
    <property type="entry name" value="YidC/Oxa/ALB_C"/>
</dbReference>
<dbReference type="InterPro" id="IPR028053">
    <property type="entry name" value="Membr_insert_YidC_N"/>
</dbReference>
<comment type="caution">
    <text evidence="17">The sequence shown here is derived from an EMBL/GenBank/DDBJ whole genome shotgun (WGS) entry which is preliminary data.</text>
</comment>
<accession>A0A1F5EVZ6</accession>
<feature type="transmembrane region" description="Helical" evidence="13">
    <location>
        <begin position="6"/>
        <end position="25"/>
    </location>
</feature>
<feature type="compositionally biased region" description="Basic and acidic residues" evidence="14">
    <location>
        <begin position="648"/>
        <end position="662"/>
    </location>
</feature>
<evidence type="ECO:0000256" key="2">
    <source>
        <dbReference type="ARBA" id="ARBA00010527"/>
    </source>
</evidence>
<dbReference type="PANTHER" id="PTHR12428">
    <property type="entry name" value="OXA1"/>
    <property type="match status" value="1"/>
</dbReference>
<feature type="transmembrane region" description="Helical" evidence="13">
    <location>
        <begin position="357"/>
        <end position="377"/>
    </location>
</feature>
<evidence type="ECO:0000259" key="15">
    <source>
        <dbReference type="Pfam" id="PF02096"/>
    </source>
</evidence>
<evidence type="ECO:0000259" key="16">
    <source>
        <dbReference type="Pfam" id="PF14849"/>
    </source>
</evidence>
<evidence type="ECO:0000256" key="14">
    <source>
        <dbReference type="SAM" id="MobiDB-lite"/>
    </source>
</evidence>
<evidence type="ECO:0000256" key="4">
    <source>
        <dbReference type="ARBA" id="ARBA00022448"/>
    </source>
</evidence>
<comment type="function">
    <text evidence="13">Required for the insertion and/or proper folding and/or complex formation of integral membrane proteins into the membrane. Involved in integration of membrane proteins that insert both dependently and independently of the Sec translocase complex, as well as at least some lipoproteins. Aids folding of multispanning membrane proteins.</text>
</comment>
<dbReference type="InterPro" id="IPR019998">
    <property type="entry name" value="Membr_insert_YidC"/>
</dbReference>
<evidence type="ECO:0000256" key="1">
    <source>
        <dbReference type="ARBA" id="ARBA00004429"/>
    </source>
</evidence>
<feature type="transmembrane region" description="Helical" evidence="13">
    <location>
        <begin position="513"/>
        <end position="535"/>
    </location>
</feature>
<dbReference type="InterPro" id="IPR001708">
    <property type="entry name" value="YidC/ALB3/OXA1/COX18"/>
</dbReference>
<comment type="subcellular location">
    <subcellularLocation>
        <location evidence="1">Cell inner membrane</location>
        <topology evidence="1">Multi-pass membrane protein</topology>
    </subcellularLocation>
    <subcellularLocation>
        <location evidence="13">Cell membrane</location>
        <topology evidence="13">Multi-pass membrane protein</topology>
    </subcellularLocation>
</comment>
<evidence type="ECO:0000256" key="7">
    <source>
        <dbReference type="ARBA" id="ARBA00022927"/>
    </source>
</evidence>
<dbReference type="InterPro" id="IPR038221">
    <property type="entry name" value="YidC_periplasmic_sf"/>
</dbReference>
<dbReference type="PRINTS" id="PR01900">
    <property type="entry name" value="YIDCPROTEIN"/>
</dbReference>
<dbReference type="GO" id="GO:0015031">
    <property type="term" value="P:protein transport"/>
    <property type="evidence" value="ECO:0007669"/>
    <property type="project" value="UniProtKB-KW"/>
</dbReference>
<evidence type="ECO:0000313" key="18">
    <source>
        <dbReference type="Proteomes" id="UP000177187"/>
    </source>
</evidence>
<keyword evidence="4 13" id="KW-0813">Transport</keyword>
<dbReference type="STRING" id="1817816.A2Y64_00800"/>
<proteinExistence type="inferred from homology"/>
<dbReference type="HAMAP" id="MF_01810">
    <property type="entry name" value="YidC_type1"/>
    <property type="match status" value="1"/>
</dbReference>
<dbReference type="CDD" id="cd19961">
    <property type="entry name" value="EcYidC-like_peri"/>
    <property type="match status" value="1"/>
</dbReference>
<keyword evidence="9 13" id="KW-0472">Membrane</keyword>
<keyword evidence="10 13" id="KW-0143">Chaperone</keyword>
<dbReference type="InterPro" id="IPR047196">
    <property type="entry name" value="YidC_ALB_C"/>
</dbReference>
<dbReference type="EMBL" id="MFAF01000146">
    <property type="protein sequence ID" value="OGD71578.1"/>
    <property type="molecule type" value="Genomic_DNA"/>
</dbReference>
<feature type="transmembrane region" description="Helical" evidence="13">
    <location>
        <begin position="468"/>
        <end position="492"/>
    </location>
</feature>
<evidence type="ECO:0000256" key="9">
    <source>
        <dbReference type="ARBA" id="ARBA00023136"/>
    </source>
</evidence>
<evidence type="ECO:0000256" key="6">
    <source>
        <dbReference type="ARBA" id="ARBA00022692"/>
    </source>
</evidence>
<reference evidence="17 18" key="1">
    <citation type="journal article" date="2016" name="Nat. Commun.">
        <title>Thousands of microbial genomes shed light on interconnected biogeochemical processes in an aquifer system.</title>
        <authorList>
            <person name="Anantharaman K."/>
            <person name="Brown C.T."/>
            <person name="Hug L.A."/>
            <person name="Sharon I."/>
            <person name="Castelle C.J."/>
            <person name="Probst A.J."/>
            <person name="Thomas B.C."/>
            <person name="Singh A."/>
            <person name="Wilkins M.J."/>
            <person name="Karaoz U."/>
            <person name="Brodie E.L."/>
            <person name="Williams K.H."/>
            <person name="Hubbard S.S."/>
            <person name="Banfield J.F."/>
        </authorList>
    </citation>
    <scope>NUCLEOTIDE SEQUENCE [LARGE SCALE GENOMIC DNA]</scope>
</reference>
<sequence length="681" mass="75040">MTLRLVLAVVISIVAMVGINFLIGLGSDDEDEETGGAVGTAETGETLQPAAEGETVAVETAPAEVVEPPVPETAETRVAPEQERLITLETDLMVLRFSNVGGALKSVTLKEHKDYDGSQLVLFNKALGEYYPGMISTSEFDALTVHTASQAAGEYVIQGAEQFTVTYSATVKGIRIVKNYTFRGDSYLGHFDLAVDYPVADHRSFNLNLGTGLDRQGDMRELVRGLLVTTGEVGGEEFEESPGDNDLEEMSGPIAYMAIADQYFALALKPTEALTGGRVALEPLTEPPKIANTVIEMRTDASGRFSDRFKLYIGPKQYDTLQALGMGDVADFGWDFLAPIAIGALKLLNFFEAFLGNYGLAILLLSIVLKLVMVPLTNKSFRSTMAMQRLQPKIEAIKEKYKDDQQRANQEIMELYKKHKVSPLGGCLPLLLQMPIFIALFGALRGAVELYGAGFLWIADLTLPDSLFSFGFTIPLLGWNSFNLLPVLMTAAMWYQGKMTTSAGVKQKGFTKYLPLIFGVLFYTMPSGLVIYWTVNTLLTMLQQYWLRKVDEARGEIEPEPKGKVVKVVPAPEPKAEPKPKKEALYEVQCEKCGHKTDWEKTLRREYKRVNLRSGGKGDVDGVYCPRCGTALALAVDDDPDYSLVAADPERPIPPREDRDWGKFLPKPEPGEDGYTKVKTK</sequence>
<keyword evidence="7 13" id="KW-0653">Protein transport</keyword>
<dbReference type="GO" id="GO:0005886">
    <property type="term" value="C:plasma membrane"/>
    <property type="evidence" value="ECO:0007669"/>
    <property type="project" value="UniProtKB-SubCell"/>
</dbReference>
<evidence type="ECO:0000256" key="3">
    <source>
        <dbReference type="ARBA" id="ARBA00015325"/>
    </source>
</evidence>
<evidence type="ECO:0000256" key="13">
    <source>
        <dbReference type="HAMAP-Rule" id="MF_01810"/>
    </source>
</evidence>
<feature type="domain" description="Membrane insertase YidC N-terminal" evidence="16">
    <location>
        <begin position="86"/>
        <end position="336"/>
    </location>
</feature>
<feature type="region of interest" description="Disordered" evidence="14">
    <location>
        <begin position="642"/>
        <end position="681"/>
    </location>
</feature>
<dbReference type="Pfam" id="PF02096">
    <property type="entry name" value="60KD_IMP"/>
    <property type="match status" value="1"/>
</dbReference>
<dbReference type="Gene3D" id="2.70.98.90">
    <property type="match status" value="1"/>
</dbReference>
<evidence type="ECO:0000256" key="11">
    <source>
        <dbReference type="ARBA" id="ARBA00033245"/>
    </source>
</evidence>
<feature type="transmembrane region" description="Helical" evidence="13">
    <location>
        <begin position="427"/>
        <end position="448"/>
    </location>
</feature>
<dbReference type="NCBIfam" id="TIGR03593">
    <property type="entry name" value="yidC_nterm"/>
    <property type="match status" value="1"/>
</dbReference>
<feature type="domain" description="Membrane insertase YidC/Oxa/ALB C-terminal" evidence="15">
    <location>
        <begin position="358"/>
        <end position="549"/>
    </location>
</feature>
<keyword evidence="6 13" id="KW-0812">Transmembrane</keyword>
<dbReference type="NCBIfam" id="TIGR03592">
    <property type="entry name" value="yidC_oxa1_cterm"/>
    <property type="match status" value="1"/>
</dbReference>
<dbReference type="Proteomes" id="UP000177187">
    <property type="component" value="Unassembled WGS sequence"/>
</dbReference>
<comment type="similarity">
    <text evidence="2 13">Belongs to the OXA1/ALB3/YidC family. Type 1 subfamily.</text>
</comment>
<dbReference type="GO" id="GO:0051205">
    <property type="term" value="P:protein insertion into membrane"/>
    <property type="evidence" value="ECO:0007669"/>
    <property type="project" value="TreeGrafter"/>
</dbReference>
<comment type="subunit">
    <text evidence="13">Interacts with the Sec translocase complex via SecD. Specifically interacts with transmembrane segments of nascent integral membrane proteins during membrane integration.</text>
</comment>
<dbReference type="PRINTS" id="PR00701">
    <property type="entry name" value="60KDINNERMP"/>
</dbReference>
<organism evidence="17 18">
    <name type="scientific">Candidatus Coatesbacteria bacterium RBG_13_66_14</name>
    <dbReference type="NCBI Taxonomy" id="1817816"/>
    <lineage>
        <taxon>Bacteria</taxon>
        <taxon>Candidatus Coatesiibacteriota</taxon>
    </lineage>
</organism>
<gene>
    <name evidence="13" type="primary">yidC</name>
    <name evidence="17" type="ORF">A2Y64_00800</name>
</gene>
<dbReference type="AlphaFoldDB" id="A0A1F5EVZ6"/>
<evidence type="ECO:0000256" key="12">
    <source>
        <dbReference type="ARBA" id="ARBA00033342"/>
    </source>
</evidence>
<evidence type="ECO:0000256" key="5">
    <source>
        <dbReference type="ARBA" id="ARBA00022475"/>
    </source>
</evidence>
<protein>
    <recommendedName>
        <fullName evidence="3 13">Membrane protein insertase YidC</fullName>
    </recommendedName>
    <alternativeName>
        <fullName evidence="12 13">Foldase YidC</fullName>
    </alternativeName>
    <alternativeName>
        <fullName evidence="11 13">Membrane integrase YidC</fullName>
    </alternativeName>
    <alternativeName>
        <fullName evidence="13">Membrane protein YidC</fullName>
    </alternativeName>
</protein>
<dbReference type="PANTHER" id="PTHR12428:SF65">
    <property type="entry name" value="CYTOCHROME C OXIDASE ASSEMBLY PROTEIN COX18, MITOCHONDRIAL"/>
    <property type="match status" value="1"/>
</dbReference>
<name>A0A1F5EVZ6_9BACT</name>
<evidence type="ECO:0000256" key="8">
    <source>
        <dbReference type="ARBA" id="ARBA00022989"/>
    </source>
</evidence>
<dbReference type="Pfam" id="PF14849">
    <property type="entry name" value="YidC_periplas"/>
    <property type="match status" value="1"/>
</dbReference>
<dbReference type="GO" id="GO:0032977">
    <property type="term" value="F:membrane insertase activity"/>
    <property type="evidence" value="ECO:0007669"/>
    <property type="project" value="InterPro"/>
</dbReference>
<keyword evidence="8 13" id="KW-1133">Transmembrane helix</keyword>
<keyword evidence="5 13" id="KW-1003">Cell membrane</keyword>
<evidence type="ECO:0000256" key="10">
    <source>
        <dbReference type="ARBA" id="ARBA00023186"/>
    </source>
</evidence>
<evidence type="ECO:0000313" key="17">
    <source>
        <dbReference type="EMBL" id="OGD71578.1"/>
    </source>
</evidence>
<dbReference type="CDD" id="cd20070">
    <property type="entry name" value="5TM_YidC_Alb3"/>
    <property type="match status" value="1"/>
</dbReference>